<comment type="caution">
    <text evidence="2">The sequence shown here is derived from an EMBL/GenBank/DDBJ whole genome shotgun (WGS) entry which is preliminary data.</text>
</comment>
<evidence type="ECO:0000313" key="2">
    <source>
        <dbReference type="EMBL" id="KAJ1127810.1"/>
    </source>
</evidence>
<accession>A0AAV7PL50</accession>
<dbReference type="EMBL" id="JANPWB010000011">
    <property type="protein sequence ID" value="KAJ1127810.1"/>
    <property type="molecule type" value="Genomic_DNA"/>
</dbReference>
<feature type="region of interest" description="Disordered" evidence="1">
    <location>
        <begin position="1"/>
        <end position="34"/>
    </location>
</feature>
<sequence length="120" mass="13087">MGRIRRTRGRRPLQPNREASEFSPRHPRELSPVSQISRRHYCLLARSLSQLAGSDPASAPPPPGALGPRSPAPRMATLPISAIGLRACPCSHGTAPQGHPWYVSEPRRVPMVARSVPTVF</sequence>
<feature type="compositionally biased region" description="Basic and acidic residues" evidence="1">
    <location>
        <begin position="18"/>
        <end position="29"/>
    </location>
</feature>
<reference evidence="2" key="1">
    <citation type="journal article" date="2022" name="bioRxiv">
        <title>Sequencing and chromosome-scale assembly of the giantPleurodeles waltlgenome.</title>
        <authorList>
            <person name="Brown T."/>
            <person name="Elewa A."/>
            <person name="Iarovenko S."/>
            <person name="Subramanian E."/>
            <person name="Araus A.J."/>
            <person name="Petzold A."/>
            <person name="Susuki M."/>
            <person name="Suzuki K.-i.T."/>
            <person name="Hayashi T."/>
            <person name="Toyoda A."/>
            <person name="Oliveira C."/>
            <person name="Osipova E."/>
            <person name="Leigh N.D."/>
            <person name="Simon A."/>
            <person name="Yun M.H."/>
        </authorList>
    </citation>
    <scope>NUCLEOTIDE SEQUENCE</scope>
    <source>
        <strain evidence="2">20211129_DDA</strain>
        <tissue evidence="2">Liver</tissue>
    </source>
</reference>
<feature type="compositionally biased region" description="Basic residues" evidence="1">
    <location>
        <begin position="1"/>
        <end position="11"/>
    </location>
</feature>
<protein>
    <submittedName>
        <fullName evidence="2">Uncharacterized protein</fullName>
    </submittedName>
</protein>
<gene>
    <name evidence="2" type="ORF">NDU88_006203</name>
</gene>
<evidence type="ECO:0000313" key="3">
    <source>
        <dbReference type="Proteomes" id="UP001066276"/>
    </source>
</evidence>
<feature type="region of interest" description="Disordered" evidence="1">
    <location>
        <begin position="52"/>
        <end position="75"/>
    </location>
</feature>
<dbReference type="Proteomes" id="UP001066276">
    <property type="component" value="Chromosome 7"/>
</dbReference>
<proteinExistence type="predicted"/>
<name>A0AAV7PL50_PLEWA</name>
<organism evidence="2 3">
    <name type="scientific">Pleurodeles waltl</name>
    <name type="common">Iberian ribbed newt</name>
    <dbReference type="NCBI Taxonomy" id="8319"/>
    <lineage>
        <taxon>Eukaryota</taxon>
        <taxon>Metazoa</taxon>
        <taxon>Chordata</taxon>
        <taxon>Craniata</taxon>
        <taxon>Vertebrata</taxon>
        <taxon>Euteleostomi</taxon>
        <taxon>Amphibia</taxon>
        <taxon>Batrachia</taxon>
        <taxon>Caudata</taxon>
        <taxon>Salamandroidea</taxon>
        <taxon>Salamandridae</taxon>
        <taxon>Pleurodelinae</taxon>
        <taxon>Pleurodeles</taxon>
    </lineage>
</organism>
<evidence type="ECO:0000256" key="1">
    <source>
        <dbReference type="SAM" id="MobiDB-lite"/>
    </source>
</evidence>
<keyword evidence="3" id="KW-1185">Reference proteome</keyword>
<dbReference type="AlphaFoldDB" id="A0AAV7PL50"/>